<organism evidence="1 2">
    <name type="scientific">Trifolium medium</name>
    <dbReference type="NCBI Taxonomy" id="97028"/>
    <lineage>
        <taxon>Eukaryota</taxon>
        <taxon>Viridiplantae</taxon>
        <taxon>Streptophyta</taxon>
        <taxon>Embryophyta</taxon>
        <taxon>Tracheophyta</taxon>
        <taxon>Spermatophyta</taxon>
        <taxon>Magnoliopsida</taxon>
        <taxon>eudicotyledons</taxon>
        <taxon>Gunneridae</taxon>
        <taxon>Pentapetalae</taxon>
        <taxon>rosids</taxon>
        <taxon>fabids</taxon>
        <taxon>Fabales</taxon>
        <taxon>Fabaceae</taxon>
        <taxon>Papilionoideae</taxon>
        <taxon>50 kb inversion clade</taxon>
        <taxon>NPAAA clade</taxon>
        <taxon>Hologalegina</taxon>
        <taxon>IRL clade</taxon>
        <taxon>Trifolieae</taxon>
        <taxon>Trifolium</taxon>
    </lineage>
</organism>
<comment type="caution">
    <text evidence="1">The sequence shown here is derived from an EMBL/GenBank/DDBJ whole genome shotgun (WGS) entry which is preliminary data.</text>
</comment>
<reference evidence="1 2" key="1">
    <citation type="journal article" date="2018" name="Front. Plant Sci.">
        <title>Red Clover (Trifolium pratense) and Zigzag Clover (T. medium) - A Picture of Genomic Similarities and Differences.</title>
        <authorList>
            <person name="Dluhosova J."/>
            <person name="Istvanek J."/>
            <person name="Nedelnik J."/>
            <person name="Repkova J."/>
        </authorList>
    </citation>
    <scope>NUCLEOTIDE SEQUENCE [LARGE SCALE GENOMIC DNA]</scope>
    <source>
        <strain evidence="2">cv. 10/8</strain>
        <tissue evidence="1">Leaf</tissue>
    </source>
</reference>
<dbReference type="EMBL" id="LXQA010796092">
    <property type="protein sequence ID" value="MCI71427.1"/>
    <property type="molecule type" value="Genomic_DNA"/>
</dbReference>
<dbReference type="AlphaFoldDB" id="A0A392UF08"/>
<proteinExistence type="predicted"/>
<evidence type="ECO:0000313" key="2">
    <source>
        <dbReference type="Proteomes" id="UP000265520"/>
    </source>
</evidence>
<protein>
    <submittedName>
        <fullName evidence="1">Uncharacterized protein</fullName>
    </submittedName>
</protein>
<accession>A0A392UF08</accession>
<evidence type="ECO:0000313" key="1">
    <source>
        <dbReference type="EMBL" id="MCI71427.1"/>
    </source>
</evidence>
<keyword evidence="2" id="KW-1185">Reference proteome</keyword>
<sequence>MSHDKLGKHLGWFWAKSALQRLAVIWGAPRAQAKLGGHVFTLPFAPSA</sequence>
<name>A0A392UF08_9FABA</name>
<dbReference type="Proteomes" id="UP000265520">
    <property type="component" value="Unassembled WGS sequence"/>
</dbReference>
<feature type="non-terminal residue" evidence="1">
    <location>
        <position position="48"/>
    </location>
</feature>